<dbReference type="GO" id="GO:0000270">
    <property type="term" value="P:peptidoglycan metabolic process"/>
    <property type="evidence" value="ECO:0007669"/>
    <property type="project" value="InterPro"/>
</dbReference>
<evidence type="ECO:0000313" key="3">
    <source>
        <dbReference type="EMBL" id="EAK4358863.1"/>
    </source>
</evidence>
<accession>A0A3Z8HZF7</accession>
<feature type="domain" description="Transglycosylase SLT" evidence="2">
    <location>
        <begin position="382"/>
        <end position="481"/>
    </location>
</feature>
<dbReference type="Gene3D" id="1.10.530.10">
    <property type="match status" value="1"/>
</dbReference>
<evidence type="ECO:0000259" key="2">
    <source>
        <dbReference type="Pfam" id="PF01464"/>
    </source>
</evidence>
<gene>
    <name evidence="3" type="ORF">C6T04_08080</name>
</gene>
<dbReference type="GO" id="GO:0016020">
    <property type="term" value="C:membrane"/>
    <property type="evidence" value="ECO:0007669"/>
    <property type="project" value="InterPro"/>
</dbReference>
<dbReference type="AlphaFoldDB" id="A0A3Z8HZF7"/>
<dbReference type="PANTHER" id="PTHR37423">
    <property type="entry name" value="SOLUBLE LYTIC MUREIN TRANSGLYCOSYLASE-RELATED"/>
    <property type="match status" value="1"/>
</dbReference>
<comment type="similarity">
    <text evidence="1">Belongs to the transglycosylase Slt family.</text>
</comment>
<dbReference type="SUPFAM" id="SSF53955">
    <property type="entry name" value="Lysozyme-like"/>
    <property type="match status" value="1"/>
</dbReference>
<dbReference type="Pfam" id="PF01464">
    <property type="entry name" value="SLT"/>
    <property type="match status" value="1"/>
</dbReference>
<dbReference type="Proteomes" id="UP000365807">
    <property type="component" value="Unassembled WGS sequence"/>
</dbReference>
<dbReference type="RefSeq" id="WP_032703349.1">
    <property type="nucleotide sequence ID" value="NZ_CP023545.1"/>
</dbReference>
<evidence type="ECO:0000313" key="4">
    <source>
        <dbReference type="Proteomes" id="UP000365807"/>
    </source>
</evidence>
<evidence type="ECO:0000256" key="1">
    <source>
        <dbReference type="ARBA" id="ARBA00007734"/>
    </source>
</evidence>
<dbReference type="GO" id="GO:0008933">
    <property type="term" value="F:peptidoglycan lytic transglycosylase activity"/>
    <property type="evidence" value="ECO:0007669"/>
    <property type="project" value="InterPro"/>
</dbReference>
<dbReference type="InterPro" id="IPR008258">
    <property type="entry name" value="Transglycosylase_SLT_dom_1"/>
</dbReference>
<dbReference type="InterPro" id="IPR000189">
    <property type="entry name" value="Transglyc_AS"/>
</dbReference>
<dbReference type="PANTHER" id="PTHR37423:SF2">
    <property type="entry name" value="MEMBRANE-BOUND LYTIC MUREIN TRANSGLYCOSYLASE C"/>
    <property type="match status" value="1"/>
</dbReference>
<proteinExistence type="inferred from homology"/>
<dbReference type="EMBL" id="AACGFG010000013">
    <property type="protein sequence ID" value="EAK4358863.1"/>
    <property type="molecule type" value="Genomic_DNA"/>
</dbReference>
<comment type="caution">
    <text evidence="3">The sequence shown here is derived from an EMBL/GenBank/DDBJ whole genome shotgun (WGS) entry which is preliminary data.</text>
</comment>
<organism evidence="3 4">
    <name type="scientific">Campylobacter coli</name>
    <dbReference type="NCBI Taxonomy" id="195"/>
    <lineage>
        <taxon>Bacteria</taxon>
        <taxon>Pseudomonadati</taxon>
        <taxon>Campylobacterota</taxon>
        <taxon>Epsilonproteobacteria</taxon>
        <taxon>Campylobacterales</taxon>
        <taxon>Campylobacteraceae</taxon>
        <taxon>Campylobacter</taxon>
    </lineage>
</organism>
<dbReference type="InterPro" id="IPR023346">
    <property type="entry name" value="Lysozyme-like_dom_sf"/>
</dbReference>
<sequence>MVRKILILLSLSLVFLNASPYNLERLKQEENSIAKDYYIYRLLEKKTISKKEAEGLNSHIFRYVGKIKSELEKIIPVKIFIDPKYAPCYNYTKVNILDANQTCQSIRLNSIAFIASLDNASRSALAQKLSHQRGDLANLLLAFNTPEPIAYIIQKEDVNGFFRLRNYSKKYDFDLNASFANKLPTHVGFKNFAQNIIIKKENPKFRASMLKIDPTFVNEDSAFYLGINALAYNKEELAYNFFAKAAQTFKMQSNKDNAIFWMWMIKKDDKDLQTLAKSSSLNIYSLYAKELTNSEFLKIEVIDSTNKKKNNFNMQDPFAWQKLNKQIREADASELDRLAKEFDSKETLPIYAYILERKSKFKNHYFIMPYYEYIKDYSAPRQALILAIARQESRFIPTAISVSYALGMMQFMPFLANHIGEKELKIPNFDQDFMFEPKNAYYFGNHHLNYLEKHLKSPLFIAYAYNGGIGFTNRMLARNDMFKQGKFEPFLSMEFVPYQESRIYGKKVLANYIVYRRLLNDSIKISDIFENLTQNKAGDLNKS</sequence>
<dbReference type="PROSITE" id="PS00922">
    <property type="entry name" value="TRANSGLYCOSYLASE"/>
    <property type="match status" value="1"/>
</dbReference>
<protein>
    <submittedName>
        <fullName evidence="3">Lytic transglycosylase domain-containing protein</fullName>
    </submittedName>
</protein>
<dbReference type="CDD" id="cd13401">
    <property type="entry name" value="Slt70-like"/>
    <property type="match status" value="1"/>
</dbReference>
<reference evidence="3 4" key="1">
    <citation type="submission" date="2018-06" db="EMBL/GenBank/DDBJ databases">
        <authorList>
            <consortium name="NARMS: The National Antimicrobial Resistance Monitoring System"/>
        </authorList>
    </citation>
    <scope>NUCLEOTIDE SEQUENCE [LARGE SCALE GENOMIC DNA]</scope>
    <source>
        <strain evidence="3 4">FSIS11807978</strain>
    </source>
</reference>
<name>A0A3Z8HZF7_CAMCO</name>